<dbReference type="InterPro" id="IPR006140">
    <property type="entry name" value="D-isomer_DH_NAD-bd"/>
</dbReference>
<dbReference type="GO" id="GO:0016491">
    <property type="term" value="F:oxidoreductase activity"/>
    <property type="evidence" value="ECO:0007669"/>
    <property type="project" value="UniProtKB-KW"/>
</dbReference>
<keyword evidence="1" id="KW-0560">Oxidoreductase</keyword>
<keyword evidence="2" id="KW-0520">NAD</keyword>
<dbReference type="SUPFAM" id="SSF52283">
    <property type="entry name" value="Formate/glycerate dehydrogenase catalytic domain-like"/>
    <property type="match status" value="1"/>
</dbReference>
<organism evidence="4">
    <name type="scientific">marine metagenome</name>
    <dbReference type="NCBI Taxonomy" id="408172"/>
    <lineage>
        <taxon>unclassified sequences</taxon>
        <taxon>metagenomes</taxon>
        <taxon>ecological metagenomes</taxon>
    </lineage>
</organism>
<sequence length="161" mass="18806">MSILFCWENGDAELWRNEFSSRLPDREFNVHPDVRSIYDVQYILTWMPPIGDLKRYPNLKAIFSIGAGCDHILRDPEVPRDIPIVRLIDDASVRDMSHFALHWALHFQRNFHIYAKQQRIRRWQRQPYHTVDKHCVGVLGLGGMGMSIARLFADLGFEVTG</sequence>
<name>A0A382HFM4_9ZZZZ</name>
<dbReference type="AlphaFoldDB" id="A0A382HFM4"/>
<protein>
    <recommendedName>
        <fullName evidence="3">D-isomer specific 2-hydroxyacid dehydrogenase NAD-binding domain-containing protein</fullName>
    </recommendedName>
</protein>
<dbReference type="SUPFAM" id="SSF51735">
    <property type="entry name" value="NAD(P)-binding Rossmann-fold domains"/>
    <property type="match status" value="1"/>
</dbReference>
<evidence type="ECO:0000256" key="2">
    <source>
        <dbReference type="ARBA" id="ARBA00023027"/>
    </source>
</evidence>
<dbReference type="EMBL" id="UINC01060985">
    <property type="protein sequence ID" value="SVB86076.1"/>
    <property type="molecule type" value="Genomic_DNA"/>
</dbReference>
<gene>
    <name evidence="4" type="ORF">METZ01_LOCUS238930</name>
</gene>
<dbReference type="GO" id="GO:0051287">
    <property type="term" value="F:NAD binding"/>
    <property type="evidence" value="ECO:0007669"/>
    <property type="project" value="InterPro"/>
</dbReference>
<reference evidence="4" key="1">
    <citation type="submission" date="2018-05" db="EMBL/GenBank/DDBJ databases">
        <authorList>
            <person name="Lanie J.A."/>
            <person name="Ng W.-L."/>
            <person name="Kazmierczak K.M."/>
            <person name="Andrzejewski T.M."/>
            <person name="Davidsen T.M."/>
            <person name="Wayne K.J."/>
            <person name="Tettelin H."/>
            <person name="Glass J.I."/>
            <person name="Rusch D."/>
            <person name="Podicherti R."/>
            <person name="Tsui H.-C.T."/>
            <person name="Winkler M.E."/>
        </authorList>
    </citation>
    <scope>NUCLEOTIDE SEQUENCE</scope>
</reference>
<dbReference type="PANTHER" id="PTHR43333">
    <property type="entry name" value="2-HACID_DH_C DOMAIN-CONTAINING PROTEIN"/>
    <property type="match status" value="1"/>
</dbReference>
<accession>A0A382HFM4</accession>
<evidence type="ECO:0000313" key="4">
    <source>
        <dbReference type="EMBL" id="SVB86076.1"/>
    </source>
</evidence>
<evidence type="ECO:0000256" key="1">
    <source>
        <dbReference type="ARBA" id="ARBA00023002"/>
    </source>
</evidence>
<feature type="non-terminal residue" evidence="4">
    <location>
        <position position="161"/>
    </location>
</feature>
<dbReference type="PANTHER" id="PTHR43333:SF1">
    <property type="entry name" value="D-ISOMER SPECIFIC 2-HYDROXYACID DEHYDROGENASE NAD-BINDING DOMAIN-CONTAINING PROTEIN"/>
    <property type="match status" value="1"/>
</dbReference>
<dbReference type="InterPro" id="IPR036291">
    <property type="entry name" value="NAD(P)-bd_dom_sf"/>
</dbReference>
<dbReference type="Pfam" id="PF02826">
    <property type="entry name" value="2-Hacid_dh_C"/>
    <property type="match status" value="1"/>
</dbReference>
<feature type="domain" description="D-isomer specific 2-hydroxyacid dehydrogenase NAD-binding" evidence="3">
    <location>
        <begin position="104"/>
        <end position="160"/>
    </location>
</feature>
<dbReference type="Gene3D" id="3.40.50.720">
    <property type="entry name" value="NAD(P)-binding Rossmann-like Domain"/>
    <property type="match status" value="2"/>
</dbReference>
<evidence type="ECO:0000259" key="3">
    <source>
        <dbReference type="Pfam" id="PF02826"/>
    </source>
</evidence>
<proteinExistence type="predicted"/>